<gene>
    <name evidence="2" type="ORF">WJU22_14585</name>
</gene>
<dbReference type="RefSeq" id="WP_341838916.1">
    <property type="nucleotide sequence ID" value="NZ_CP149792.1"/>
</dbReference>
<evidence type="ECO:0000313" key="3">
    <source>
        <dbReference type="Proteomes" id="UP001449657"/>
    </source>
</evidence>
<keyword evidence="1" id="KW-1133">Transmembrane helix</keyword>
<feature type="transmembrane region" description="Helical" evidence="1">
    <location>
        <begin position="73"/>
        <end position="90"/>
    </location>
</feature>
<organism evidence="2 3">
    <name type="scientific">Chitinophaga caseinilytica</name>
    <dbReference type="NCBI Taxonomy" id="2267521"/>
    <lineage>
        <taxon>Bacteria</taxon>
        <taxon>Pseudomonadati</taxon>
        <taxon>Bacteroidota</taxon>
        <taxon>Chitinophagia</taxon>
        <taxon>Chitinophagales</taxon>
        <taxon>Chitinophagaceae</taxon>
        <taxon>Chitinophaga</taxon>
    </lineage>
</organism>
<accession>A0ABZ2YW69</accession>
<reference evidence="2 3" key="1">
    <citation type="submission" date="2024-03" db="EMBL/GenBank/DDBJ databases">
        <title>Chitinophaga caseinilytica sp. nov., a casein hydrolysing bacterium isolated from forest soil.</title>
        <authorList>
            <person name="Lee D.S."/>
            <person name="Han D.M."/>
            <person name="Baek J.H."/>
            <person name="Choi D.G."/>
            <person name="Jeon J.H."/>
            <person name="Jeon C.O."/>
        </authorList>
    </citation>
    <scope>NUCLEOTIDE SEQUENCE [LARGE SCALE GENOMIC DNA]</scope>
    <source>
        <strain evidence="2 3">KACC 19118</strain>
    </source>
</reference>
<keyword evidence="1" id="KW-0472">Membrane</keyword>
<name>A0ABZ2YW69_9BACT</name>
<dbReference type="EMBL" id="CP150096">
    <property type="protein sequence ID" value="WZN44124.1"/>
    <property type="molecule type" value="Genomic_DNA"/>
</dbReference>
<evidence type="ECO:0000256" key="1">
    <source>
        <dbReference type="SAM" id="Phobius"/>
    </source>
</evidence>
<feature type="transmembrane region" description="Helical" evidence="1">
    <location>
        <begin position="41"/>
        <end position="64"/>
    </location>
</feature>
<dbReference type="Proteomes" id="UP001449657">
    <property type="component" value="Chromosome"/>
</dbReference>
<evidence type="ECO:0000313" key="2">
    <source>
        <dbReference type="EMBL" id="WZN44124.1"/>
    </source>
</evidence>
<sequence>MMEQFIHSPAFCCMLGGLTVPIAQRIEPGNSVESGIQSGFRLLPFLGSMLMYAVVGAIAGHIFFEDYVVSSKIRYFVTGIIAPIIINRIINSGRDLLNRGKATVKLRPE</sequence>
<proteinExistence type="predicted"/>
<keyword evidence="1" id="KW-0812">Transmembrane</keyword>
<protein>
    <submittedName>
        <fullName evidence="2">Uncharacterized protein</fullName>
    </submittedName>
</protein>
<keyword evidence="3" id="KW-1185">Reference proteome</keyword>